<gene>
    <name evidence="1" type="ORF">F8D52_22495</name>
</gene>
<accession>A0A5N4BJ35</accession>
<evidence type="ECO:0000313" key="2">
    <source>
        <dbReference type="Proteomes" id="UP000326384"/>
    </source>
</evidence>
<protein>
    <submittedName>
        <fullName evidence="1">Uncharacterized protein</fullName>
    </submittedName>
</protein>
<keyword evidence="2" id="KW-1185">Reference proteome</keyword>
<dbReference type="RefSeq" id="WP_152291402.1">
    <property type="nucleotide sequence ID" value="NZ_VTPV01000022.1"/>
</dbReference>
<dbReference type="Proteomes" id="UP000326384">
    <property type="component" value="Unassembled WGS sequence"/>
</dbReference>
<proteinExistence type="predicted"/>
<name>A0A5N4BJ35_9FLAO</name>
<sequence>MSQICLEKIVTVRDVCAEQVTFSSSGYDLMDAPEIDIAKINDIATAEYNTGFKILKNCIRLALRDIETDFISVLFANKISASNNSYDVVTGNFSTQYQNSGSGQKGIVIHKQGRSGIKKIHIKKIRIYPVNDNSNAQLKFIDSGKESVINVSLIGGKINEFATDYFVEGDNVKIVLEGVETYSSELTCLLGCGGTIPNDCGYVKGWNGLSETQKEGFGINAVFSCECDYSQVLCQQSKNFVGLLVFLKARIYAMEERINSTRINPFIIYGQETAKEKRIELISEYNSKWNVFIDTIPNAISGNDDCFECKKSKMVTNV</sequence>
<dbReference type="EMBL" id="VTPV01000022">
    <property type="protein sequence ID" value="KAB1228448.1"/>
    <property type="molecule type" value="Genomic_DNA"/>
</dbReference>
<reference evidence="1 2" key="1">
    <citation type="journal article" date="2019" name="Stand. Genomic Sci.">
        <title>Draft Whole-Genome Sequence of a Novel Chryseobacterium viscerum Strain Isolated from Fresh Water at Dripping Springs, New Mexico.</title>
        <authorList>
            <person name="Kyndt J.A."/>
            <person name="Moore T.C."/>
        </authorList>
    </citation>
    <scope>NUCLEOTIDE SEQUENCE [LARGE SCALE GENOMIC DNA]</scope>
    <source>
        <strain evidence="1 2">DPS</strain>
    </source>
</reference>
<comment type="caution">
    <text evidence="1">The sequence shown here is derived from an EMBL/GenBank/DDBJ whole genome shotgun (WGS) entry which is preliminary data.</text>
</comment>
<evidence type="ECO:0000313" key="1">
    <source>
        <dbReference type="EMBL" id="KAB1228448.1"/>
    </source>
</evidence>
<organism evidence="1 2">
    <name type="scientific">Chryseobacterium viscerum</name>
    <dbReference type="NCBI Taxonomy" id="1037377"/>
    <lineage>
        <taxon>Bacteria</taxon>
        <taxon>Pseudomonadati</taxon>
        <taxon>Bacteroidota</taxon>
        <taxon>Flavobacteriia</taxon>
        <taxon>Flavobacteriales</taxon>
        <taxon>Weeksellaceae</taxon>
        <taxon>Chryseobacterium group</taxon>
        <taxon>Chryseobacterium</taxon>
    </lineage>
</organism>